<evidence type="ECO:0000259" key="3">
    <source>
        <dbReference type="SMART" id="SM01185"/>
    </source>
</evidence>
<dbReference type="InterPro" id="IPR014722">
    <property type="entry name" value="Rib_uL2_dom2"/>
</dbReference>
<dbReference type="InterPro" id="IPR013852">
    <property type="entry name" value="Transl_elong_P/YeiP_CS"/>
</dbReference>
<dbReference type="InterPro" id="IPR001059">
    <property type="entry name" value="Transl_elong_P/YeiP_cen"/>
</dbReference>
<evidence type="ECO:0000313" key="4">
    <source>
        <dbReference type="EMBL" id="HEX71564.1"/>
    </source>
</evidence>
<organism evidence="4">
    <name type="scientific">Thermorudis sp</name>
    <dbReference type="NCBI Taxonomy" id="1969470"/>
    <lineage>
        <taxon>Bacteria</taxon>
        <taxon>Pseudomonadati</taxon>
        <taxon>Thermomicrobiota</taxon>
        <taxon>Thermomicrobia</taxon>
        <taxon>Thermomicrobia incertae sedis</taxon>
        <taxon>Thermorudis</taxon>
    </lineage>
</organism>
<dbReference type="Gene3D" id="2.40.50.140">
    <property type="entry name" value="Nucleic acid-binding proteins"/>
    <property type="match status" value="2"/>
</dbReference>
<dbReference type="InterPro" id="IPR013185">
    <property type="entry name" value="Transl_elong_KOW-like"/>
</dbReference>
<proteinExistence type="inferred from homology"/>
<evidence type="ECO:0000256" key="1">
    <source>
        <dbReference type="ARBA" id="ARBA00009479"/>
    </source>
</evidence>
<dbReference type="CDD" id="cd04470">
    <property type="entry name" value="S1_EF-P_repeat_1"/>
    <property type="match status" value="1"/>
</dbReference>
<evidence type="ECO:0000259" key="2">
    <source>
        <dbReference type="SMART" id="SM00841"/>
    </source>
</evidence>
<dbReference type="Pfam" id="PF01132">
    <property type="entry name" value="EFP"/>
    <property type="match status" value="1"/>
</dbReference>
<dbReference type="InterPro" id="IPR008991">
    <property type="entry name" value="Translation_prot_SH3-like_sf"/>
</dbReference>
<feature type="domain" description="Translation elongation factor P/YeiP central" evidence="3">
    <location>
        <begin position="68"/>
        <end position="122"/>
    </location>
</feature>
<dbReference type="Pfam" id="PF08207">
    <property type="entry name" value="EFP_N"/>
    <property type="match status" value="1"/>
</dbReference>
<dbReference type="GO" id="GO:0003746">
    <property type="term" value="F:translation elongation factor activity"/>
    <property type="evidence" value="ECO:0007669"/>
    <property type="project" value="UniProtKB-KW"/>
</dbReference>
<dbReference type="SMART" id="SM01185">
    <property type="entry name" value="EFP"/>
    <property type="match status" value="1"/>
</dbReference>
<dbReference type="SUPFAM" id="SSF50249">
    <property type="entry name" value="Nucleic acid-binding proteins"/>
    <property type="match status" value="2"/>
</dbReference>
<dbReference type="SMART" id="SM00841">
    <property type="entry name" value="Elong-fact-P_C"/>
    <property type="match status" value="1"/>
</dbReference>
<keyword evidence="4" id="KW-0251">Elongation factor</keyword>
<dbReference type="PROSITE" id="PS01275">
    <property type="entry name" value="EFP"/>
    <property type="match status" value="1"/>
</dbReference>
<dbReference type="FunFam" id="2.40.50.140:FF:000004">
    <property type="entry name" value="Elongation factor P"/>
    <property type="match status" value="1"/>
</dbReference>
<dbReference type="PANTHER" id="PTHR30053">
    <property type="entry name" value="ELONGATION FACTOR P"/>
    <property type="match status" value="1"/>
</dbReference>
<dbReference type="SUPFAM" id="SSF50104">
    <property type="entry name" value="Translation proteins SH3-like domain"/>
    <property type="match status" value="1"/>
</dbReference>
<protein>
    <submittedName>
        <fullName evidence="4">Elongation factor P</fullName>
    </submittedName>
</protein>
<dbReference type="PIRSF" id="PIRSF005901">
    <property type="entry name" value="EF-P"/>
    <property type="match status" value="1"/>
</dbReference>
<comment type="similarity">
    <text evidence="1">Belongs to the elongation factor P family.</text>
</comment>
<dbReference type="GO" id="GO:0005829">
    <property type="term" value="C:cytosol"/>
    <property type="evidence" value="ECO:0007669"/>
    <property type="project" value="UniProtKB-ARBA"/>
</dbReference>
<name>A0A7C2WKG3_9BACT</name>
<reference evidence="4" key="1">
    <citation type="journal article" date="2020" name="mSystems">
        <title>Genome- and Community-Level Interaction Insights into Carbon Utilization and Element Cycling Functions of Hydrothermarchaeota in Hydrothermal Sediment.</title>
        <authorList>
            <person name="Zhou Z."/>
            <person name="Liu Y."/>
            <person name="Xu W."/>
            <person name="Pan J."/>
            <person name="Luo Z.H."/>
            <person name="Li M."/>
        </authorList>
    </citation>
    <scope>NUCLEOTIDE SEQUENCE [LARGE SCALE GENOMIC DNA]</scope>
    <source>
        <strain evidence="4">SpSt-192</strain>
    </source>
</reference>
<dbReference type="AlphaFoldDB" id="A0A7C2WKG3"/>
<dbReference type="InterPro" id="IPR012340">
    <property type="entry name" value="NA-bd_OB-fold"/>
</dbReference>
<dbReference type="PANTHER" id="PTHR30053:SF14">
    <property type="entry name" value="TRANSLATION ELONGATION FACTOR KOW-LIKE DOMAIN-CONTAINING PROTEIN"/>
    <property type="match status" value="1"/>
</dbReference>
<accession>A0A7C2WKG3</accession>
<comment type="caution">
    <text evidence="4">The sequence shown here is derived from an EMBL/GenBank/DDBJ whole genome shotgun (WGS) entry which is preliminary data.</text>
</comment>
<dbReference type="InterPro" id="IPR015365">
    <property type="entry name" value="Elong-fact-P_C"/>
</dbReference>
<dbReference type="GO" id="GO:0043043">
    <property type="term" value="P:peptide biosynthetic process"/>
    <property type="evidence" value="ECO:0007669"/>
    <property type="project" value="InterPro"/>
</dbReference>
<gene>
    <name evidence="4" type="ORF">ENP13_10050</name>
</gene>
<dbReference type="Pfam" id="PF09285">
    <property type="entry name" value="Elong-fact-P_C"/>
    <property type="match status" value="1"/>
</dbReference>
<dbReference type="Gene3D" id="2.30.30.30">
    <property type="match status" value="1"/>
</dbReference>
<dbReference type="InterPro" id="IPR020599">
    <property type="entry name" value="Transl_elong_fac_P/YeiP"/>
</dbReference>
<keyword evidence="4" id="KW-0648">Protein biosynthesis</keyword>
<sequence length="188" mass="21162">MLVARDVREGQVLRLDGDLYRVVSVTVHSGTAQLSGAVRATVRNLRTGTVTELRWPLDTRLEDVPLERVELQFLYADPEEVVLMHPETFEQFTVPPAALERYLPFLKEGSSVYAWLYEGRPVDLDLPKQVPLVVASCGAGIRGRAEHTMKEAVLENGMTVMVPQFIQPGDTILVDVETGSYIERLWRK</sequence>
<feature type="domain" description="Elongation factor P C-terminal" evidence="2">
    <location>
        <begin position="130"/>
        <end position="184"/>
    </location>
</feature>
<dbReference type="EMBL" id="DSID01000763">
    <property type="protein sequence ID" value="HEX71564.1"/>
    <property type="molecule type" value="Genomic_DNA"/>
</dbReference>